<dbReference type="Proteomes" id="UP000308133">
    <property type="component" value="Unassembled WGS sequence"/>
</dbReference>
<comment type="caution">
    <text evidence="1">The sequence shown here is derived from an EMBL/GenBank/DDBJ whole genome shotgun (WGS) entry which is preliminary data.</text>
</comment>
<protein>
    <submittedName>
        <fullName evidence="1">Uncharacterized protein</fullName>
    </submittedName>
</protein>
<name>A0A4U7AN30_9PEZI</name>
<evidence type="ECO:0000313" key="1">
    <source>
        <dbReference type="EMBL" id="TKX19503.1"/>
    </source>
</evidence>
<dbReference type="EMBL" id="PTQR01000114">
    <property type="protein sequence ID" value="TKX19503.1"/>
    <property type="molecule type" value="Genomic_DNA"/>
</dbReference>
<reference evidence="1 2" key="1">
    <citation type="submission" date="2018-02" db="EMBL/GenBank/DDBJ databases">
        <title>Draft genome sequences of Elsinoe sp., causing black scab on jojoba.</title>
        <authorList>
            <person name="Stodart B."/>
            <person name="Jeffress S."/>
            <person name="Ash G."/>
            <person name="Arun Chinnappa K."/>
        </authorList>
    </citation>
    <scope>NUCLEOTIDE SEQUENCE [LARGE SCALE GENOMIC DNA]</scope>
    <source>
        <strain evidence="1 2">Hillstone_2</strain>
    </source>
</reference>
<sequence>MSFDLPDWELTGGGYLLLVKHKHEYEIAQFCHKDGDPSTAGRTIMRFLRKPANITKLIPKLSNSHEAEVRLYRPRKRELELLAYDVKVCKLAAIEKRKQVKERDMTEAEKVQLSQDENTPWLSICPSLSEDLGAGILYLVANATESMPIRRQMNLISDSTRVEWVWLVNLDRKCLSLYRHGNWGDVFRPGPFESYDDPPNHTYTCGFSELQDSSDPRRPSIPSVLQKFNYASHR</sequence>
<accession>A0A4U7AN30</accession>
<gene>
    <name evidence="1" type="ORF">C1H76_8352</name>
</gene>
<organism evidence="1 2">
    <name type="scientific">Elsinoe australis</name>
    <dbReference type="NCBI Taxonomy" id="40998"/>
    <lineage>
        <taxon>Eukaryota</taxon>
        <taxon>Fungi</taxon>
        <taxon>Dikarya</taxon>
        <taxon>Ascomycota</taxon>
        <taxon>Pezizomycotina</taxon>
        <taxon>Dothideomycetes</taxon>
        <taxon>Dothideomycetidae</taxon>
        <taxon>Myriangiales</taxon>
        <taxon>Elsinoaceae</taxon>
        <taxon>Elsinoe</taxon>
    </lineage>
</organism>
<evidence type="ECO:0000313" key="2">
    <source>
        <dbReference type="Proteomes" id="UP000308133"/>
    </source>
</evidence>
<proteinExistence type="predicted"/>
<dbReference type="AlphaFoldDB" id="A0A4U7AN30"/>